<evidence type="ECO:0000259" key="1">
    <source>
        <dbReference type="Pfam" id="PF13529"/>
    </source>
</evidence>
<evidence type="ECO:0000313" key="2">
    <source>
        <dbReference type="EMBL" id="MCC2128558.1"/>
    </source>
</evidence>
<dbReference type="AlphaFoldDB" id="A0AAE3AEL9"/>
<dbReference type="Pfam" id="PF13529">
    <property type="entry name" value="Peptidase_C39_2"/>
    <property type="match status" value="1"/>
</dbReference>
<reference evidence="2" key="1">
    <citation type="submission" date="2021-10" db="EMBL/GenBank/DDBJ databases">
        <title>Anaerobic single-cell dispensing facilitates the cultivation of human gut bacteria.</title>
        <authorList>
            <person name="Afrizal A."/>
        </authorList>
    </citation>
    <scope>NUCLEOTIDE SEQUENCE</scope>
    <source>
        <strain evidence="2">CLA-AA-H272</strain>
    </source>
</reference>
<gene>
    <name evidence="2" type="ORF">LKD37_03310</name>
</gene>
<dbReference type="Gene3D" id="3.90.70.10">
    <property type="entry name" value="Cysteine proteinases"/>
    <property type="match status" value="1"/>
</dbReference>
<dbReference type="PANTHER" id="PTHR37806:SF1">
    <property type="entry name" value="PEPTIDASE C39-LIKE DOMAIN-CONTAINING PROTEIN"/>
    <property type="match status" value="1"/>
</dbReference>
<organism evidence="2 3">
    <name type="scientific">Brotocaccenecus cirricatena</name>
    <dbReference type="NCBI Taxonomy" id="3064195"/>
    <lineage>
        <taxon>Bacteria</taxon>
        <taxon>Bacillati</taxon>
        <taxon>Bacillota</taxon>
        <taxon>Clostridia</taxon>
        <taxon>Eubacteriales</taxon>
        <taxon>Oscillospiraceae</taxon>
        <taxon>Brotocaccenecus</taxon>
    </lineage>
</organism>
<protein>
    <submittedName>
        <fullName evidence="2">C39 family peptidase</fullName>
    </submittedName>
</protein>
<dbReference type="Proteomes" id="UP001199319">
    <property type="component" value="Unassembled WGS sequence"/>
</dbReference>
<dbReference type="PANTHER" id="PTHR37806">
    <property type="entry name" value="LMO0724 PROTEIN"/>
    <property type="match status" value="1"/>
</dbReference>
<dbReference type="RefSeq" id="WP_302927919.1">
    <property type="nucleotide sequence ID" value="NZ_JAJEPW010000006.1"/>
</dbReference>
<sequence length="209" mass="23693">MKRLPVPFIGQGQDLPTGCESVSAAMVLQYLGFSVTAEEFAREWLPRGRFYRDENGVRHGPDPRRAFVGDPHDPEALGCWASAVQTGLSRFLAAKSRDGAGTYRVKNETGAELGYLCRRYIDRDLPVLLWVSIDLRPTVNGPWYRLEPGGEPFMWISNEHCVVLAGYDREHYICCDPWKDRGMAAWPRETVWQRHRELGMQAVALEGPV</sequence>
<comment type="caution">
    <text evidence="2">The sequence shown here is derived from an EMBL/GenBank/DDBJ whole genome shotgun (WGS) entry which is preliminary data.</text>
</comment>
<dbReference type="InterPro" id="IPR039564">
    <property type="entry name" value="Peptidase_C39-like"/>
</dbReference>
<proteinExistence type="predicted"/>
<accession>A0AAE3AEL9</accession>
<feature type="domain" description="Peptidase C39-like" evidence="1">
    <location>
        <begin position="4"/>
        <end position="178"/>
    </location>
</feature>
<name>A0AAE3AEL9_9FIRM</name>
<dbReference type="EMBL" id="JAJEPW010000006">
    <property type="protein sequence ID" value="MCC2128558.1"/>
    <property type="molecule type" value="Genomic_DNA"/>
</dbReference>
<keyword evidence="3" id="KW-1185">Reference proteome</keyword>
<evidence type="ECO:0000313" key="3">
    <source>
        <dbReference type="Proteomes" id="UP001199319"/>
    </source>
</evidence>